<dbReference type="SUPFAM" id="SSF89796">
    <property type="entry name" value="CoA-transferase family III (CaiB/BaiF)"/>
    <property type="match status" value="1"/>
</dbReference>
<dbReference type="Pfam" id="PF02515">
    <property type="entry name" value="CoA_transf_3"/>
    <property type="match status" value="1"/>
</dbReference>
<organism evidence="2 3">
    <name type="scientific">Marasmius crinis-equi</name>
    <dbReference type="NCBI Taxonomy" id="585013"/>
    <lineage>
        <taxon>Eukaryota</taxon>
        <taxon>Fungi</taxon>
        <taxon>Dikarya</taxon>
        <taxon>Basidiomycota</taxon>
        <taxon>Agaricomycotina</taxon>
        <taxon>Agaricomycetes</taxon>
        <taxon>Agaricomycetidae</taxon>
        <taxon>Agaricales</taxon>
        <taxon>Marasmiineae</taxon>
        <taxon>Marasmiaceae</taxon>
        <taxon>Marasmius</taxon>
    </lineage>
</organism>
<evidence type="ECO:0000313" key="2">
    <source>
        <dbReference type="EMBL" id="KAL0567924.1"/>
    </source>
</evidence>
<reference evidence="2 3" key="1">
    <citation type="submission" date="2024-02" db="EMBL/GenBank/DDBJ databases">
        <title>A draft genome for the cacao thread blight pathogen Marasmius crinis-equi.</title>
        <authorList>
            <person name="Cohen S.P."/>
            <person name="Baruah I.K."/>
            <person name="Amoako-Attah I."/>
            <person name="Bukari Y."/>
            <person name="Meinhardt L.W."/>
            <person name="Bailey B.A."/>
        </authorList>
    </citation>
    <scope>NUCLEOTIDE SEQUENCE [LARGE SCALE GENOMIC DNA]</scope>
    <source>
        <strain evidence="2 3">GH-76</strain>
    </source>
</reference>
<comment type="similarity">
    <text evidence="1">Belongs to the CoA-transferase III family.</text>
</comment>
<keyword evidence="3" id="KW-1185">Reference proteome</keyword>
<dbReference type="PANTHER" id="PTHR48228:SF5">
    <property type="entry name" value="ALPHA-METHYLACYL-COA RACEMASE"/>
    <property type="match status" value="1"/>
</dbReference>
<gene>
    <name evidence="2" type="ORF">V5O48_014066</name>
</gene>
<dbReference type="InterPro" id="IPR003673">
    <property type="entry name" value="CoA-Trfase_fam_III"/>
</dbReference>
<dbReference type="Gene3D" id="3.30.1540.10">
    <property type="entry name" value="formyl-coa transferase, domain 3"/>
    <property type="match status" value="1"/>
</dbReference>
<evidence type="ECO:0000313" key="3">
    <source>
        <dbReference type="Proteomes" id="UP001465976"/>
    </source>
</evidence>
<dbReference type="InterPro" id="IPR023606">
    <property type="entry name" value="CoA-Trfase_III_dom_1_sf"/>
</dbReference>
<sequence length="377" mass="41016">MALRGVKVVEFAGLAPGPFAGLILADNGATVIRVDRPGAVSVDALCRGKRSIAINPKIASGREALKKIIASSDVLIDPFRPGVLERLGLGPEVFLGKDGKGGLNERLIYGRMAGFPRTGRQKDMAGHDINYLASSGVLSMLPGSEDRPTFPLNLLADFGGGGLTCASGILLALLARHQTGRGQVVNTDMVQGVRYLSSFPLMLKQVPTASTFAGKRGSNLLDGGAPFYNIYPCKDGECMSVGCIEPQFFRTFIEGFVKALPNDFRRRYGWDPTPETQNKHEEWPRLRDYMEKGFRTRSRDEWAQVFHDRESFPVVPAPHPHVVGSSPVQRDTSPSVSLLAAGEHTDEILLEFGVSKAQKEQLLQDKAIEDAVTKAKL</sequence>
<proteinExistence type="inferred from homology"/>
<accession>A0ABR3EYR1</accession>
<dbReference type="InterPro" id="IPR044855">
    <property type="entry name" value="CoA-Trfase_III_dom3_sf"/>
</dbReference>
<comment type="caution">
    <text evidence="2">The sequence shown here is derived from an EMBL/GenBank/DDBJ whole genome shotgun (WGS) entry which is preliminary data.</text>
</comment>
<name>A0ABR3EYR1_9AGAR</name>
<protein>
    <recommendedName>
        <fullName evidence="4">Alpha-methylacyl-CoA racemase</fullName>
    </recommendedName>
</protein>
<evidence type="ECO:0000256" key="1">
    <source>
        <dbReference type="ARBA" id="ARBA00008383"/>
    </source>
</evidence>
<dbReference type="PANTHER" id="PTHR48228">
    <property type="entry name" value="SUCCINYL-COA--D-CITRAMALATE COA-TRANSFERASE"/>
    <property type="match status" value="1"/>
</dbReference>
<dbReference type="Proteomes" id="UP001465976">
    <property type="component" value="Unassembled WGS sequence"/>
</dbReference>
<evidence type="ECO:0008006" key="4">
    <source>
        <dbReference type="Google" id="ProtNLM"/>
    </source>
</evidence>
<dbReference type="EMBL" id="JBAHYK010001460">
    <property type="protein sequence ID" value="KAL0567924.1"/>
    <property type="molecule type" value="Genomic_DNA"/>
</dbReference>
<dbReference type="Gene3D" id="3.40.50.10540">
    <property type="entry name" value="Crotonobetainyl-coa:carnitine coa-transferase, domain 1"/>
    <property type="match status" value="1"/>
</dbReference>
<dbReference type="InterPro" id="IPR050509">
    <property type="entry name" value="CoA-transferase_III"/>
</dbReference>